<dbReference type="CDD" id="cd02511">
    <property type="entry name" value="Beta4Glucosyltransferase"/>
    <property type="match status" value="1"/>
</dbReference>
<dbReference type="SUPFAM" id="SSF48452">
    <property type="entry name" value="TPR-like"/>
    <property type="match status" value="1"/>
</dbReference>
<dbReference type="InterPro" id="IPR029044">
    <property type="entry name" value="Nucleotide-diphossugar_trans"/>
</dbReference>
<gene>
    <name evidence="2" type="ORF">ACE41H_23315</name>
</gene>
<dbReference type="Pfam" id="PF13181">
    <property type="entry name" value="TPR_8"/>
    <property type="match status" value="3"/>
</dbReference>
<keyword evidence="2" id="KW-0808">Transferase</keyword>
<dbReference type="InterPro" id="IPR019734">
    <property type="entry name" value="TPR_rpt"/>
</dbReference>
<sequence>MITISLCMIVKNEEEGLDRCLSALKGVVDEYVIVDTGSTDRTKEIAAKYAQQVYDFKWIDDFAAARNYSFSKATKEFIMWLDADDVIDETNVARLKELKRTLTPDIDRVTMPYNLGFDASGNVTFSLRRFRLVRRSCNFQWEGPVHEFLSTHGPMIDSDVAVAHSKNKPYTDRNLKIYQARERRGEQFTPRDLYYYGNELRDNGRYEEAIDYYNRFLDTGQGWIEDNIQACFKMGDCYNKMEQYQEAVAAMSRSLWYDAPRPEYCSNMGDIFLTLGHHQVAIYWYKQAVQMDNPSGTSMAMTSRMITTWYPHLQMCLCYDKLGQQELASEHNEKALAFSPQHPSMLYNRKYFMNVLGSRFVRGEGTPELETT</sequence>
<dbReference type="GO" id="GO:0016757">
    <property type="term" value="F:glycosyltransferase activity"/>
    <property type="evidence" value="ECO:0007669"/>
    <property type="project" value="UniProtKB-KW"/>
</dbReference>
<dbReference type="Pfam" id="PF00535">
    <property type="entry name" value="Glycos_transf_2"/>
    <property type="match status" value="1"/>
</dbReference>
<name>A0ABV5AZP6_9BACL</name>
<dbReference type="SUPFAM" id="SSF53448">
    <property type="entry name" value="Nucleotide-diphospho-sugar transferases"/>
    <property type="match status" value="1"/>
</dbReference>
<dbReference type="Gene3D" id="3.90.550.10">
    <property type="entry name" value="Spore Coat Polysaccharide Biosynthesis Protein SpsA, Chain A"/>
    <property type="match status" value="1"/>
</dbReference>
<dbReference type="PANTHER" id="PTHR43630">
    <property type="entry name" value="POLY-BETA-1,6-N-ACETYL-D-GLUCOSAMINE SYNTHASE"/>
    <property type="match status" value="1"/>
</dbReference>
<reference evidence="2 3" key="1">
    <citation type="submission" date="2024-09" db="EMBL/GenBank/DDBJ databases">
        <title>Paenibacillus zeirhizospherea sp. nov., isolated from surface of the maize (Zea mays) roots in a horticulture field, Hungary.</title>
        <authorList>
            <person name="Marton D."/>
            <person name="Farkas M."/>
            <person name="Bedics A."/>
            <person name="Toth E."/>
            <person name="Tancsics A."/>
            <person name="Boka K."/>
            <person name="Maroti G."/>
            <person name="Kriszt B."/>
            <person name="Cserhati M."/>
        </authorList>
    </citation>
    <scope>NUCLEOTIDE SEQUENCE [LARGE SCALE GENOMIC DNA]</scope>
    <source>
        <strain evidence="2 3">KCTC 33519</strain>
    </source>
</reference>
<comment type="caution">
    <text evidence="2">The sequence shown here is derived from an EMBL/GenBank/DDBJ whole genome shotgun (WGS) entry which is preliminary data.</text>
</comment>
<dbReference type="RefSeq" id="WP_375357960.1">
    <property type="nucleotide sequence ID" value="NZ_JBHHMI010000037.1"/>
</dbReference>
<dbReference type="EC" id="2.4.-.-" evidence="2"/>
<keyword evidence="3" id="KW-1185">Reference proteome</keyword>
<proteinExistence type="predicted"/>
<dbReference type="InterPro" id="IPR001173">
    <property type="entry name" value="Glyco_trans_2-like"/>
</dbReference>
<dbReference type="Proteomes" id="UP001580346">
    <property type="component" value="Unassembled WGS sequence"/>
</dbReference>
<organism evidence="2 3">
    <name type="scientific">Paenibacillus enshidis</name>
    <dbReference type="NCBI Taxonomy" id="1458439"/>
    <lineage>
        <taxon>Bacteria</taxon>
        <taxon>Bacillati</taxon>
        <taxon>Bacillota</taxon>
        <taxon>Bacilli</taxon>
        <taxon>Bacillales</taxon>
        <taxon>Paenibacillaceae</taxon>
        <taxon>Paenibacillus</taxon>
    </lineage>
</organism>
<dbReference type="SMART" id="SM00028">
    <property type="entry name" value="TPR"/>
    <property type="match status" value="4"/>
</dbReference>
<protein>
    <submittedName>
        <fullName evidence="2">Glycosyltransferase</fullName>
        <ecNumber evidence="2">2.4.-.-</ecNumber>
    </submittedName>
</protein>
<evidence type="ECO:0000313" key="3">
    <source>
        <dbReference type="Proteomes" id="UP001580346"/>
    </source>
</evidence>
<accession>A0ABV5AZP6</accession>
<dbReference type="Gene3D" id="1.25.40.10">
    <property type="entry name" value="Tetratricopeptide repeat domain"/>
    <property type="match status" value="2"/>
</dbReference>
<evidence type="ECO:0000313" key="2">
    <source>
        <dbReference type="EMBL" id="MFB5269690.1"/>
    </source>
</evidence>
<keyword evidence="2" id="KW-0328">Glycosyltransferase</keyword>
<feature type="domain" description="Glycosyltransferase 2-like" evidence="1">
    <location>
        <begin position="5"/>
        <end position="97"/>
    </location>
</feature>
<dbReference type="InterPro" id="IPR011990">
    <property type="entry name" value="TPR-like_helical_dom_sf"/>
</dbReference>
<evidence type="ECO:0000259" key="1">
    <source>
        <dbReference type="Pfam" id="PF00535"/>
    </source>
</evidence>
<dbReference type="EMBL" id="JBHHMI010000037">
    <property type="protein sequence ID" value="MFB5269690.1"/>
    <property type="molecule type" value="Genomic_DNA"/>
</dbReference>
<dbReference type="PANTHER" id="PTHR43630:SF2">
    <property type="entry name" value="GLYCOSYLTRANSFERASE"/>
    <property type="match status" value="1"/>
</dbReference>